<dbReference type="Gene3D" id="2.30.230.10">
    <property type="entry name" value="Lipovitellin, beta-sheet shell regions, chain A"/>
    <property type="match status" value="1"/>
</dbReference>
<dbReference type="SUPFAM" id="SSF48431">
    <property type="entry name" value="Lipovitellin-phosvitin complex, superhelical domain"/>
    <property type="match status" value="1"/>
</dbReference>
<keyword evidence="4 7" id="KW-1015">Disulfide bond</keyword>
<comment type="function">
    <text evidence="6">Phosvitin is believed to be of importance in sequestering calcium, iron and other cations for the developing embryo.</text>
</comment>
<feature type="compositionally biased region" description="Basic residues" evidence="8">
    <location>
        <begin position="1089"/>
        <end position="1098"/>
    </location>
</feature>
<dbReference type="SUPFAM" id="SSF56968">
    <property type="entry name" value="Lipovitellin-phosvitin complex, beta-sheet shell regions"/>
    <property type="match status" value="3"/>
</dbReference>
<evidence type="ECO:0000256" key="1">
    <source>
        <dbReference type="ARBA" id="ARBA00022553"/>
    </source>
</evidence>
<reference evidence="10" key="2">
    <citation type="submission" date="2025-08" db="UniProtKB">
        <authorList>
            <consortium name="Ensembl"/>
        </authorList>
    </citation>
    <scope>IDENTIFICATION</scope>
</reference>
<dbReference type="InterPro" id="IPR015258">
    <property type="entry name" value="Vitellinogen_b-sht_shell"/>
</dbReference>
<dbReference type="Pfam" id="PF01347">
    <property type="entry name" value="Vitellogenin_N"/>
    <property type="match status" value="1"/>
</dbReference>
<evidence type="ECO:0000313" key="11">
    <source>
        <dbReference type="Proteomes" id="UP000694382"/>
    </source>
</evidence>
<dbReference type="GO" id="GO:0032355">
    <property type="term" value="P:response to estradiol"/>
    <property type="evidence" value="ECO:0007669"/>
    <property type="project" value="TreeGrafter"/>
</dbReference>
<dbReference type="Gene3D" id="2.20.80.10">
    <property type="entry name" value="Lipovitellin-phosvitin complex, chain A, domain 4"/>
    <property type="match status" value="1"/>
</dbReference>
<keyword evidence="3" id="KW-0758">Storage protein</keyword>
<feature type="disulfide bond" evidence="7">
    <location>
        <begin position="156"/>
        <end position="182"/>
    </location>
</feature>
<dbReference type="Proteomes" id="UP000694382">
    <property type="component" value="Chromosome 8"/>
</dbReference>
<dbReference type="InterPro" id="IPR037088">
    <property type="entry name" value="Vitellinogen_b-sht_shell_sf"/>
</dbReference>
<evidence type="ECO:0000256" key="4">
    <source>
        <dbReference type="ARBA" id="ARBA00023157"/>
    </source>
</evidence>
<dbReference type="FunFam" id="2.20.50.20:FF:000005">
    <property type="entry name" value="Vitellogenin 3"/>
    <property type="match status" value="1"/>
</dbReference>
<dbReference type="InterPro" id="IPR001846">
    <property type="entry name" value="VWF_type-D"/>
</dbReference>
<dbReference type="InterPro" id="IPR050733">
    <property type="entry name" value="Vitellogenin/Apolipophorin"/>
</dbReference>
<dbReference type="PANTHER" id="PTHR23345:SF15">
    <property type="entry name" value="VITELLOGENIN 1-RELATED"/>
    <property type="match status" value="1"/>
</dbReference>
<name>A0A8C3N8J0_GEOPR</name>
<keyword evidence="11" id="KW-1185">Reference proteome</keyword>
<dbReference type="Ensembl" id="ENSCPVT00000017464.2">
    <property type="protein sequence ID" value="ENSCPVP00000016718.2"/>
    <property type="gene ID" value="ENSCPVG00000012158.2"/>
</dbReference>
<feature type="signal peptide" evidence="9">
    <location>
        <begin position="1"/>
        <end position="19"/>
    </location>
</feature>
<dbReference type="PROSITE" id="PS51233">
    <property type="entry name" value="VWFD"/>
    <property type="match status" value="1"/>
</dbReference>
<evidence type="ECO:0000256" key="2">
    <source>
        <dbReference type="ARBA" id="ARBA00022729"/>
    </source>
</evidence>
<feature type="region of interest" description="Disordered" evidence="8">
    <location>
        <begin position="1089"/>
        <end position="1188"/>
    </location>
</feature>
<feature type="compositionally biased region" description="Low complexity" evidence="8">
    <location>
        <begin position="1161"/>
        <end position="1186"/>
    </location>
</feature>
<dbReference type="Pfam" id="PF09172">
    <property type="entry name" value="Vit_open_b-sht"/>
    <property type="match status" value="1"/>
</dbReference>
<organism evidence="10 11">
    <name type="scientific">Geospiza parvula</name>
    <name type="common">Small tree-finch</name>
    <name type="synonym">Camarhynchus parvulus</name>
    <dbReference type="NCBI Taxonomy" id="87175"/>
    <lineage>
        <taxon>Eukaryota</taxon>
        <taxon>Metazoa</taxon>
        <taxon>Chordata</taxon>
        <taxon>Craniata</taxon>
        <taxon>Vertebrata</taxon>
        <taxon>Euteleostomi</taxon>
        <taxon>Archelosauria</taxon>
        <taxon>Archosauria</taxon>
        <taxon>Dinosauria</taxon>
        <taxon>Saurischia</taxon>
        <taxon>Theropoda</taxon>
        <taxon>Coelurosauria</taxon>
        <taxon>Aves</taxon>
        <taxon>Neognathae</taxon>
        <taxon>Neoaves</taxon>
        <taxon>Telluraves</taxon>
        <taxon>Australaves</taxon>
        <taxon>Passeriformes</taxon>
        <taxon>Thraupidae</taxon>
        <taxon>Camarhynchus</taxon>
    </lineage>
</organism>
<evidence type="ECO:0000313" key="10">
    <source>
        <dbReference type="Ensembl" id="ENSCPVP00000016718.2"/>
    </source>
</evidence>
<keyword evidence="5" id="KW-0325">Glycoprotein</keyword>
<dbReference type="Pfam" id="PF09175">
    <property type="entry name" value="Vit_b-sht_shell"/>
    <property type="match status" value="1"/>
</dbReference>
<evidence type="ECO:0000256" key="5">
    <source>
        <dbReference type="ARBA" id="ARBA00023180"/>
    </source>
</evidence>
<accession>A0A8C3N8J0</accession>
<dbReference type="SMART" id="SM00216">
    <property type="entry name" value="VWD"/>
    <property type="match status" value="1"/>
</dbReference>
<dbReference type="GO" id="GO:0045735">
    <property type="term" value="F:nutrient reservoir activity"/>
    <property type="evidence" value="ECO:0007669"/>
    <property type="project" value="UniProtKB-KW"/>
</dbReference>
<dbReference type="FunFam" id="2.30.230.10:FF:000002">
    <property type="entry name" value="Vitellogenin 7"/>
    <property type="match status" value="1"/>
</dbReference>
<feature type="compositionally biased region" description="Basic and acidic residues" evidence="8">
    <location>
        <begin position="937"/>
        <end position="959"/>
    </location>
</feature>
<dbReference type="PROSITE" id="PS51211">
    <property type="entry name" value="VITELLOGENIN"/>
    <property type="match status" value="1"/>
</dbReference>
<reference evidence="10" key="3">
    <citation type="submission" date="2025-09" db="UniProtKB">
        <authorList>
            <consortium name="Ensembl"/>
        </authorList>
    </citation>
    <scope>IDENTIFICATION</scope>
</reference>
<feature type="region of interest" description="Disordered" evidence="8">
    <location>
        <begin position="936"/>
        <end position="974"/>
    </location>
</feature>
<dbReference type="FunFam" id="1.25.10.20:FF:000002">
    <property type="entry name" value="Vitellogenin 7"/>
    <property type="match status" value="1"/>
</dbReference>
<feature type="compositionally biased region" description="Low complexity" evidence="8">
    <location>
        <begin position="1118"/>
        <end position="1136"/>
    </location>
</feature>
<dbReference type="SMART" id="SM01170">
    <property type="entry name" value="DUF1944"/>
    <property type="match status" value="1"/>
</dbReference>
<dbReference type="InterPro" id="IPR001747">
    <property type="entry name" value="Vitellogenin_N"/>
</dbReference>
<dbReference type="InterPro" id="IPR015255">
    <property type="entry name" value="Vitellinogen_open_b-sht"/>
</dbReference>
<dbReference type="Gene3D" id="2.20.50.20">
    <property type="entry name" value="Lipovitellin. Chain A, domain 3"/>
    <property type="match status" value="2"/>
</dbReference>
<dbReference type="GO" id="GO:0005319">
    <property type="term" value="F:lipid transporter activity"/>
    <property type="evidence" value="ECO:0007669"/>
    <property type="project" value="InterPro"/>
</dbReference>
<proteinExistence type="predicted"/>
<keyword evidence="2 9" id="KW-0732">Signal</keyword>
<keyword evidence="1" id="KW-0597">Phosphoprotein</keyword>
<dbReference type="InterPro" id="IPR015817">
    <property type="entry name" value="Vitellinogen_open_b-sht_sub1"/>
</dbReference>
<evidence type="ECO:0000256" key="9">
    <source>
        <dbReference type="SAM" id="SignalP"/>
    </source>
</evidence>
<dbReference type="SMART" id="SM00638">
    <property type="entry name" value="LPD_N"/>
    <property type="match status" value="1"/>
</dbReference>
<evidence type="ECO:0000256" key="6">
    <source>
        <dbReference type="ARBA" id="ARBA00056783"/>
    </source>
</evidence>
<dbReference type="Pfam" id="PF00094">
    <property type="entry name" value="VWD"/>
    <property type="match status" value="1"/>
</dbReference>
<dbReference type="InterPro" id="IPR015819">
    <property type="entry name" value="Lipid_transp_b-sht_shell"/>
</dbReference>
<accession>A0A8U8AV48</accession>
<evidence type="ECO:0000256" key="8">
    <source>
        <dbReference type="SAM" id="MobiDB-lite"/>
    </source>
</evidence>
<dbReference type="InterPro" id="IPR011030">
    <property type="entry name" value="Lipovitellin_superhlx_dom"/>
</dbReference>
<dbReference type="GO" id="GO:0071391">
    <property type="term" value="P:cellular response to estrogen stimulus"/>
    <property type="evidence" value="ECO:0007669"/>
    <property type="project" value="TreeGrafter"/>
</dbReference>
<dbReference type="PANTHER" id="PTHR23345">
    <property type="entry name" value="VITELLOGENIN-RELATED"/>
    <property type="match status" value="1"/>
</dbReference>
<comment type="caution">
    <text evidence="7">Lacks conserved residue(s) required for the propagation of feature annotation.</text>
</comment>
<dbReference type="Gene3D" id="1.25.10.20">
    <property type="entry name" value="Vitellinogen, superhelical"/>
    <property type="match status" value="1"/>
</dbReference>
<dbReference type="Gene3D" id="2.20.90.10">
    <property type="entry name" value="Vitellinogen, beta-sheet shell domain"/>
    <property type="match status" value="1"/>
</dbReference>
<dbReference type="InterPro" id="IPR015816">
    <property type="entry name" value="Vitellinogen_b-sht_N"/>
</dbReference>
<evidence type="ECO:0000256" key="3">
    <source>
        <dbReference type="ARBA" id="ARBA00022761"/>
    </source>
</evidence>
<dbReference type="SMART" id="SM01169">
    <property type="entry name" value="DUF1943"/>
    <property type="match status" value="1"/>
</dbReference>
<feature type="chain" id="PRO_5043456471" evidence="9">
    <location>
        <begin position="20"/>
        <end position="1688"/>
    </location>
</feature>
<sequence length="1688" mass="186804">MRGIILALVLTLVGKPGFSSRKSYLYSYEGWVLNGLQEKNLAKAGVRLSCKLEISGLSENNYLLKIRSPQVEEYNGIWPRDPFTRSSKITQMVSSCLTQPFKFEYSSGRVGNIYGPENCPDTCINIVRGILNMIQITIKKSQNVYELQEAGIGGVCHTRYVIQEDKKNSRVSVTKTVDQNNCQEKVVKSLGMAYIYPCPVDMMKERIIKGTAAFSYKLKQSDSGALITEAVSQQVYQISPFSEPTGVAVTEAKQQLTLLEVKSEWGSSPDISMQSYGSLRYQFPAVLPQMSVQLIKTKNPEQRIIETLQHIVLNNQQDFHDDLPYRFLELFQLCKLTSADTLESIWRQCSDKPRYRRWLLSAVSATGTPEALKFIKSRIRSDDLSYLQALLSVPFALHFTKADEYTVPIAADLVTSSRIQKNPWLQQLASLGYSSVVNRYCSQTSACPKEALQPIHDLADEALSRGREDKMKLALKCIGNMGEPASIKRILKFLPIFSSSASGIPIHIQIDAIMALRKIAWKDCKTVQGYLIQILADESLSPEVRMMACAVIFETRPALPLITTIANVAMKESNLQVASFVYSHMKALSKSRLPYTYNISSACNIALKLLAPKLDRLSYRYSKVIRVGGYFDNYKVGAAGDVLVMNSPGTMFPSAIISKLMAYSAGSVADLVEAGVRVEGLTDVIVKRNIPFAEYSTYKKIKEIGKALLGWKELPTETPLISAYFKLFGQELAYININKEVLQQAVKAVLEPAARSTLLRRAAAQLRSGIAAQWTQPLWLGELRYIVPTATGLPLEYSSYSTALARAAASVDGKISPPLTGDFRPSQLLESTVQIHSDINPSLYIQKFATMGVNTEYFQQAVEIQGKVLTRVPMKFDAKIDMKLKNIKIETNPCHEETELVVGRHKAFAVSRNLGELGVEKRTAILPGDASSNIVEEPFKSSDRASSEDFTKPEADSASRKRAYGSQEDLGPVTGRKAHKRDICVKLQHLGCQLCFSRRSRDASFLKNTYLHRLIGEHEAKIVLIPVETDADIDKIQLEIQAGSRAASKIINEVNAESEEEGESSLYGDIQAKLKKILGINNVFKIANKTRHQKKRPSKKENTVLTELGADPDTKHPSSSSSASSVASSSSSSAVSPRRKEAGDEDENNQEEQARNKDASSKSSSSSGRSNSKSSSSERSSKSSSSDVQTPVLAVLLHSIRDDKKIGGLQLVVYADVDSIRPRMQVFVSNLTDSSKWKLCADASVHNAHKAKAYLKWGRNCQDYKVSSELVTGQFAAHPAVQVKLEWPKVPSSVRSIAEWFYKFVPGAAFMLGFSEKADKNPSRQARLIVALTSPRTCDVVIKLPDITLYEKAMRLPLSLPVGPRTSTSELQPPSWNVFAKAPSAVLENLKAQCSVSYNKVSTFNEVRFNYTMPADCYHILAQDCSSDLKFLVMMKNAEEAGNVKVISIKIGNHEVDMHSADGQVKLLVDGAESPANVSLTSAGASLWIHSENQGLALLAPAYGIDKLYFDGYTFRIQVALWMAGKMCGLCGKYDAECEQEYRMPNGYIAKDAVSFGHSWILEERPCRGACKLRHAFVKLERAVQLAGVESRCLSTEPVLRCNKGCSPTRTAPVTVGFHCVPAGASRDCHSVIPLEKHECSIATDRHGLTALLAEALSLFCYRQTFLLCGRWFSIVHLMVFIVLGFKL</sequence>
<reference evidence="10" key="1">
    <citation type="submission" date="2020-02" db="EMBL/GenBank/DDBJ databases">
        <authorList>
            <person name="Enbody D E."/>
            <person name="Pettersson E M."/>
        </authorList>
    </citation>
    <scope>NUCLEOTIDE SEQUENCE [LARGE SCALE GENOMIC DNA]</scope>
</reference>
<protein>
    <submittedName>
        <fullName evidence="10">Uncharacterized protein</fullName>
    </submittedName>
</protein>
<evidence type="ECO:0000256" key="7">
    <source>
        <dbReference type="PROSITE-ProRule" id="PRU00557"/>
    </source>
</evidence>